<name>H2C0W0_9CREN</name>
<dbReference type="Pfam" id="PF01905">
    <property type="entry name" value="DevR"/>
    <property type="match status" value="1"/>
</dbReference>
<dbReference type="NCBIfam" id="TIGR02583">
    <property type="entry name" value="DevR_archaea"/>
    <property type="match status" value="1"/>
</dbReference>
<dbReference type="STRING" id="671065.MetMK1DRAFT_00004110"/>
<dbReference type="GO" id="GO:0051607">
    <property type="term" value="P:defense response to virus"/>
    <property type="evidence" value="ECO:0007669"/>
    <property type="project" value="UniProtKB-KW"/>
</dbReference>
<protein>
    <submittedName>
        <fullName evidence="3">CRISPR-associated protein Cas7/Csa2, subtype I-A/APERN</fullName>
    </submittedName>
</protein>
<dbReference type="PANTHER" id="PTHR37459">
    <property type="match status" value="1"/>
</dbReference>
<reference evidence="3 4" key="1">
    <citation type="submission" date="2012-01" db="EMBL/GenBank/DDBJ databases">
        <title>Improved High-Quality Draft sequence of Metallosphaera yellowstonensis MK1.</title>
        <authorList>
            <consortium name="US DOE Joint Genome Institute"/>
            <person name="Lucas S."/>
            <person name="Han J."/>
            <person name="Cheng J.-F."/>
            <person name="Goodwin L."/>
            <person name="Pitluck S."/>
            <person name="Peters L."/>
            <person name="Teshima H."/>
            <person name="Detter J.C."/>
            <person name="Han C."/>
            <person name="Tapia R."/>
            <person name="Land M."/>
            <person name="Hauser L."/>
            <person name="Kyrpides N."/>
            <person name="Kozubal M."/>
            <person name="Macur R.E."/>
            <person name="Jay Z."/>
            <person name="Inskeep W."/>
            <person name="Woyke T."/>
        </authorList>
    </citation>
    <scope>NUCLEOTIDE SEQUENCE [LARGE SCALE GENOMIC DNA]</scope>
    <source>
        <strain evidence="3 4">MK1</strain>
    </source>
</reference>
<dbReference type="eggNOG" id="arCOG03617">
    <property type="taxonomic scope" value="Archaea"/>
</dbReference>
<accession>H2C0W0</accession>
<dbReference type="RefSeq" id="WP_009070152.1">
    <property type="nucleotide sequence ID" value="NZ_JH597761.1"/>
</dbReference>
<comment type="function">
    <text evidence="2">CRISPR (clustered regularly interspaced short palindromic repeat) is an adaptive immune system that provides protection against mobile genetic elements (viruses, transposable elements and conjugative plasmids). CRISPR clusters contain spacers, sequences complementary to antecedent mobile elements, and target invading nucleic acids. CRISPR clusters are transcribed and processed into CRISPR RNA (crRNA).</text>
</comment>
<dbReference type="AlphaFoldDB" id="H2C0W0"/>
<dbReference type="NCBIfam" id="TIGR01875">
    <property type="entry name" value="cas_MJ0381"/>
    <property type="match status" value="1"/>
</dbReference>
<proteinExistence type="predicted"/>
<dbReference type="InterPro" id="IPR010154">
    <property type="entry name" value="CRISPR-assoc_Cas7/Cst2/DevR"/>
</dbReference>
<dbReference type="HOGENOM" id="CLU_054331_0_0_2"/>
<dbReference type="OrthoDB" id="97643at2157"/>
<dbReference type="PANTHER" id="PTHR37459:SF1">
    <property type="entry name" value="CRISPR-ASSOCIATED PROTEIN CAS7_CST2_DEVR"/>
    <property type="match status" value="1"/>
</dbReference>
<dbReference type="EMBL" id="JH597761">
    <property type="protein sequence ID" value="EHP69909.1"/>
    <property type="molecule type" value="Genomic_DNA"/>
</dbReference>
<sequence length="327" mass="35887">MKGFLSVSLRYLVNVESLNGVESVGNISRHRVAPVVLPVGKGYAVKYVPVVSGESIAHAYQSILVEEAMSRNLPVGKRSSIREFIKYADEGIVKDEGLTPPSKVDEMRKFEVDVMLHDVIADVGGFLYAGKTPVKRTSAFSVSYMIPAYDSDSETAALEAQFHVRMTPSNPKEGGQIPYTVEVGSAIYTLTFNIDLDHIAKPSNFGDPVQGEKDLQAQRDKRVEASVSSAMRLLENLEFGAKRSRFSPIFNLLSAVVVRTDKPFSATPGTYRDYVFDTTARAESLRNEKVLTKVKIVALNPKEQLQIPEGITVKPTISSALGEALKE</sequence>
<evidence type="ECO:0000256" key="2">
    <source>
        <dbReference type="ARBA" id="ARBA00025626"/>
    </source>
</evidence>
<evidence type="ECO:0000256" key="1">
    <source>
        <dbReference type="ARBA" id="ARBA00023118"/>
    </source>
</evidence>
<keyword evidence="4" id="KW-1185">Reference proteome</keyword>
<organism evidence="3 4">
    <name type="scientific">Metallosphaera yellowstonensis MK1</name>
    <dbReference type="NCBI Taxonomy" id="671065"/>
    <lineage>
        <taxon>Archaea</taxon>
        <taxon>Thermoproteota</taxon>
        <taxon>Thermoprotei</taxon>
        <taxon>Sulfolobales</taxon>
        <taxon>Sulfolobaceae</taxon>
        <taxon>Metallosphaera</taxon>
    </lineage>
</organism>
<gene>
    <name evidence="3" type="ORF">MetMK1DRAFT_00004110</name>
</gene>
<dbReference type="InterPro" id="IPR052681">
    <property type="entry name" value="CRISPR-Cas7/Cst2/DevR"/>
</dbReference>
<dbReference type="Proteomes" id="UP000003980">
    <property type="component" value="Unassembled WGS sequence"/>
</dbReference>
<evidence type="ECO:0000313" key="3">
    <source>
        <dbReference type="EMBL" id="EHP69909.1"/>
    </source>
</evidence>
<dbReference type="InterPro" id="IPR002764">
    <property type="entry name" value="Cas7/Cst2/DevR_sub_I-a/Apern"/>
</dbReference>
<keyword evidence="1" id="KW-0051">Antiviral defense</keyword>
<evidence type="ECO:0000313" key="4">
    <source>
        <dbReference type="Proteomes" id="UP000003980"/>
    </source>
</evidence>